<feature type="compositionally biased region" description="Low complexity" evidence="8">
    <location>
        <begin position="916"/>
        <end position="931"/>
    </location>
</feature>
<feature type="binding site" evidence="7">
    <location>
        <begin position="163"/>
        <end position="170"/>
    </location>
    <ligand>
        <name>ATP</name>
        <dbReference type="ChEBI" id="CHEBI:30616"/>
    </ligand>
</feature>
<dbReference type="PANTHER" id="PTHR13140">
    <property type="entry name" value="MYOSIN"/>
    <property type="match status" value="1"/>
</dbReference>
<evidence type="ECO:0000259" key="10">
    <source>
        <dbReference type="PROSITE" id="PS51456"/>
    </source>
</evidence>
<evidence type="ECO:0000313" key="11">
    <source>
        <dbReference type="EMBL" id="RMZ57189.1"/>
    </source>
</evidence>
<accession>A0A3M7L4Q2</accession>
<dbReference type="Gene3D" id="3.40.850.10">
    <property type="entry name" value="Kinesin motor domain"/>
    <property type="match status" value="1"/>
</dbReference>
<dbReference type="SMART" id="SM00242">
    <property type="entry name" value="MYSc"/>
    <property type="match status" value="1"/>
</dbReference>
<dbReference type="InterPro" id="IPR036961">
    <property type="entry name" value="Kinesin_motor_dom_sf"/>
</dbReference>
<dbReference type="InterPro" id="IPR027417">
    <property type="entry name" value="P-loop_NTPase"/>
</dbReference>
<protein>
    <recommendedName>
        <fullName evidence="13">Myosin motor domain-containing protein</fullName>
    </recommendedName>
</protein>
<dbReference type="Gene3D" id="1.20.120.720">
    <property type="entry name" value="Myosin VI head, motor domain, U50 subdomain"/>
    <property type="match status" value="1"/>
</dbReference>
<proteinExistence type="inferred from homology"/>
<keyword evidence="1 7" id="KW-0547">Nucleotide-binding</keyword>
<evidence type="ECO:0008006" key="13">
    <source>
        <dbReference type="Google" id="ProtNLM"/>
    </source>
</evidence>
<dbReference type="FunFam" id="1.10.10.820:FF:000001">
    <property type="entry name" value="Myosin heavy chain"/>
    <property type="match status" value="1"/>
</dbReference>
<keyword evidence="3" id="KW-0175">Coiled coil</keyword>
<dbReference type="EMBL" id="QOKY01000128">
    <property type="protein sequence ID" value="RMZ57189.1"/>
    <property type="molecule type" value="Genomic_DNA"/>
</dbReference>
<evidence type="ECO:0000256" key="5">
    <source>
        <dbReference type="ARBA" id="ARBA00023175"/>
    </source>
</evidence>
<evidence type="ECO:0000256" key="8">
    <source>
        <dbReference type="SAM" id="MobiDB-lite"/>
    </source>
</evidence>
<dbReference type="PROSITE" id="PS51126">
    <property type="entry name" value="DILUTE"/>
    <property type="match status" value="1"/>
</dbReference>
<evidence type="ECO:0000313" key="12">
    <source>
        <dbReference type="Proteomes" id="UP000279271"/>
    </source>
</evidence>
<dbReference type="GO" id="GO:0030048">
    <property type="term" value="P:actin filament-based movement"/>
    <property type="evidence" value="ECO:0007669"/>
    <property type="project" value="UniProtKB-ARBA"/>
</dbReference>
<keyword evidence="2 7" id="KW-0067">ATP-binding</keyword>
<dbReference type="GO" id="GO:0051015">
    <property type="term" value="F:actin filament binding"/>
    <property type="evidence" value="ECO:0007669"/>
    <property type="project" value="TreeGrafter"/>
</dbReference>
<feature type="domain" description="Myosin motor" evidence="10">
    <location>
        <begin position="69"/>
        <end position="814"/>
    </location>
</feature>
<reference evidence="12" key="1">
    <citation type="journal article" date="2018" name="Algal Res.">
        <title>Characterization of plant carbon substrate utilization by Auxenochlorella protothecoides.</title>
        <authorList>
            <person name="Vogler B.W."/>
            <person name="Starkenburg S.R."/>
            <person name="Sudasinghe N."/>
            <person name="Schambach J.Y."/>
            <person name="Rollin J.A."/>
            <person name="Pattathil S."/>
            <person name="Barry A.N."/>
        </authorList>
    </citation>
    <scope>NUCLEOTIDE SEQUENCE [LARGE SCALE GENOMIC DNA]</scope>
    <source>
        <strain evidence="12">UTEX 25</strain>
    </source>
</reference>
<name>A0A3M7L4Q2_AUXPR</name>
<dbReference type="InterPro" id="IPR002710">
    <property type="entry name" value="Dilute_dom"/>
</dbReference>
<feature type="region of interest" description="Disordered" evidence="8">
    <location>
        <begin position="894"/>
        <end position="937"/>
    </location>
</feature>
<evidence type="ECO:0000256" key="4">
    <source>
        <dbReference type="ARBA" id="ARBA00023123"/>
    </source>
</evidence>
<evidence type="ECO:0000259" key="9">
    <source>
        <dbReference type="PROSITE" id="PS51126"/>
    </source>
</evidence>
<comment type="similarity">
    <text evidence="7">Belongs to the TRAFAC class myosin-kinesin ATPase superfamily. Myosin family.</text>
</comment>
<dbReference type="GO" id="GO:0007015">
    <property type="term" value="P:actin filament organization"/>
    <property type="evidence" value="ECO:0007669"/>
    <property type="project" value="TreeGrafter"/>
</dbReference>
<organism evidence="11 12">
    <name type="scientific">Auxenochlorella protothecoides</name>
    <name type="common">Green microalga</name>
    <name type="synonym">Chlorella protothecoides</name>
    <dbReference type="NCBI Taxonomy" id="3075"/>
    <lineage>
        <taxon>Eukaryota</taxon>
        <taxon>Viridiplantae</taxon>
        <taxon>Chlorophyta</taxon>
        <taxon>core chlorophytes</taxon>
        <taxon>Trebouxiophyceae</taxon>
        <taxon>Chlorellales</taxon>
        <taxon>Chlorellaceae</taxon>
        <taxon>Auxenochlorella</taxon>
    </lineage>
</organism>
<dbReference type="PRINTS" id="PR00193">
    <property type="entry name" value="MYOSINHEAVY"/>
</dbReference>
<dbReference type="PROSITE" id="PS51456">
    <property type="entry name" value="MYOSIN_MOTOR"/>
    <property type="match status" value="1"/>
</dbReference>
<evidence type="ECO:0000256" key="3">
    <source>
        <dbReference type="ARBA" id="ARBA00023054"/>
    </source>
</evidence>
<gene>
    <name evidence="11" type="ORF">APUTEX25_004023</name>
</gene>
<keyword evidence="5 7" id="KW-0505">Motor protein</keyword>
<dbReference type="GO" id="GO:0016459">
    <property type="term" value="C:myosin complex"/>
    <property type="evidence" value="ECO:0007669"/>
    <property type="project" value="UniProtKB-KW"/>
</dbReference>
<dbReference type="SUPFAM" id="SSF52540">
    <property type="entry name" value="P-loop containing nucleoside triphosphate hydrolases"/>
    <property type="match status" value="1"/>
</dbReference>
<evidence type="ECO:0000256" key="1">
    <source>
        <dbReference type="ARBA" id="ARBA00022741"/>
    </source>
</evidence>
<dbReference type="InterPro" id="IPR001609">
    <property type="entry name" value="Myosin_head_motor_dom-like"/>
</dbReference>
<dbReference type="GO" id="GO:0000146">
    <property type="term" value="F:microfilament motor activity"/>
    <property type="evidence" value="ECO:0007669"/>
    <property type="project" value="TreeGrafter"/>
</dbReference>
<dbReference type="PANTHER" id="PTHR13140:SF781">
    <property type="entry name" value="MYOSIN-15"/>
    <property type="match status" value="1"/>
</dbReference>
<dbReference type="Proteomes" id="UP000279271">
    <property type="component" value="Unassembled WGS sequence"/>
</dbReference>
<keyword evidence="4 7" id="KW-0518">Myosin</keyword>
<feature type="non-terminal residue" evidence="11">
    <location>
        <position position="1"/>
    </location>
</feature>
<dbReference type="GO" id="GO:0005524">
    <property type="term" value="F:ATP binding"/>
    <property type="evidence" value="ECO:0007669"/>
    <property type="project" value="UniProtKB-UniRule"/>
</dbReference>
<dbReference type="Pfam" id="PF00063">
    <property type="entry name" value="Myosin_head"/>
    <property type="match status" value="1"/>
</dbReference>
<keyword evidence="6 7" id="KW-0009">Actin-binding</keyword>
<feature type="domain" description="Dilute" evidence="9">
    <location>
        <begin position="1002"/>
        <end position="1236"/>
    </location>
</feature>
<dbReference type="GO" id="GO:0016020">
    <property type="term" value="C:membrane"/>
    <property type="evidence" value="ECO:0007669"/>
    <property type="project" value="TreeGrafter"/>
</dbReference>
<evidence type="ECO:0000256" key="2">
    <source>
        <dbReference type="ARBA" id="ARBA00022840"/>
    </source>
</evidence>
<dbReference type="Gene3D" id="1.10.10.820">
    <property type="match status" value="1"/>
</dbReference>
<dbReference type="Gene3D" id="1.20.58.530">
    <property type="match status" value="1"/>
</dbReference>
<evidence type="ECO:0000256" key="6">
    <source>
        <dbReference type="ARBA" id="ARBA00023203"/>
    </source>
</evidence>
<comment type="caution">
    <text evidence="11">The sequence shown here is derived from an EMBL/GenBank/DDBJ whole genome shotgun (WGS) entry which is preliminary data.</text>
</comment>
<dbReference type="GO" id="GO:0005737">
    <property type="term" value="C:cytoplasm"/>
    <property type="evidence" value="ECO:0007669"/>
    <property type="project" value="TreeGrafter"/>
</dbReference>
<feature type="region of interest" description="Actin-binding" evidence="7">
    <location>
        <begin position="669"/>
        <end position="691"/>
    </location>
</feature>
<evidence type="ECO:0000256" key="7">
    <source>
        <dbReference type="PROSITE-ProRule" id="PRU00782"/>
    </source>
</evidence>
<sequence length="1331" mass="140291">VYPQGTAVWAPRVEVLLSAAADGSRKRVTHWLAGIVQAAERKGDAVDLKVRLTSGDVVQITATSNERDDVIDDLVKSDFLHEPGILHTLHVRYGLDSIYTYSGSILIAVNPHKRVRGLYGPRMMAQYRGAALGELSPHVYAIAEQAYSAMMVDEQRQAILISGESGAGKTESAKLVMQYLAHRAGGGRAANGGGEAGADARGASSGAAPVEEQVLESNPLLEAFGNAKTSRNDNSSRFGKFVQIDFDAMGRVVGASISTYLLERSRVVSIKSPERSYHIFYQLVAGASREQRREFGLEGGVSSFRYLAQSDAVLLQHVDDAEEFGHTLDALRIIGLDAGAVRSVLSCVAAVLHLGNVAFATEGDCDDAVLADVAAEDAVEIAARLLGVAPEALLAALTRRVLETRGERIVKALGAEAAAESRDALAKALYARLFDWLVAAVNRKIGSLGAGGAGARSIGILDIYGFESFDTNSFEQLCINLANERLQQHFNGHVFKGEQAEYAAEGIAWSYVDFVDNQDCLDLLEGAGPALPGVFPLIDEACRVPGAGDADLARALRSRLAAHPCFRAPKRAPTGFAVEHYAGEVAYASEGLLDKNRDFVVAEHSALAAESCDPLVAALFADAAGGAGAGAGGGGAASSGAPTSSTPLTTARRSAFQLSTVASRFRKQLAVLMGTLDACHPHYIRCIKPNPGSVPGTLAAGYVLEQLRAGGVLEAVRIACAGFPTRKAFLPFAQRYALTLPDGWRVRLELPLNPRGFVDWYAAGDEQASLGRLGSEAARLRQELAARDAELAAVKESEALAYTQHAAKLASLQKAMNEYAATAVSEAEERAADAEARLSRQEEELREAAEGADHLSGRVVALGGRVAKLEAELAAAAQREAGLRANLEAAARAAEERRAADAEVPESPQRDGGALDGAASAAVATATPAATEPSPRDAPVLDAAAAASLSTLLSAAVRQRLPAVRVALGPSRKDPALGVPLAAWLVSESLIVWAGGWAPQQLGLAAEAVQGTILTTAAAGGLTAQAYWLASTLAIGALLKMRTIGRKEGALLLRLGDELIGFGALHECLAGAIADTLPVTVGALLGALTNVVETLRGEGVPPPAVRALAAACLRFVDAELLNALLLRRDCCSVSAARVLLAGLAELRGWAAYLGPEWCPGRETAAAALERVAQAARYLVQARALGVEVMGKDDCVRKAHRGVYRLTEHQHDDWIAGAGLGSQNMVLLETLQRLMASQPSMADGDSGAEWDREDEEENLLVEPMEAFQLPRRALTEAARCFVQAAQRPDSVLDAPVPSGPALLDLIDQACRESDGLPQVLRSSAEFPFLQSR</sequence>